<feature type="transmembrane region" description="Helical" evidence="1">
    <location>
        <begin position="85"/>
        <end position="102"/>
    </location>
</feature>
<keyword evidence="1" id="KW-1133">Transmembrane helix</keyword>
<feature type="domain" description="HTH cro/C1-type" evidence="2">
    <location>
        <begin position="10"/>
        <end position="65"/>
    </location>
</feature>
<evidence type="ECO:0000313" key="4">
    <source>
        <dbReference type="Proteomes" id="UP001595766"/>
    </source>
</evidence>
<dbReference type="SMART" id="SM00530">
    <property type="entry name" value="HTH_XRE"/>
    <property type="match status" value="1"/>
</dbReference>
<evidence type="ECO:0000256" key="1">
    <source>
        <dbReference type="SAM" id="Phobius"/>
    </source>
</evidence>
<dbReference type="InterPro" id="IPR010982">
    <property type="entry name" value="Lambda_DNA-bd_dom_sf"/>
</dbReference>
<dbReference type="EMBL" id="JBHSAV010000045">
    <property type="protein sequence ID" value="MFC3976689.1"/>
    <property type="molecule type" value="Genomic_DNA"/>
</dbReference>
<dbReference type="Proteomes" id="UP001595766">
    <property type="component" value="Unassembled WGS sequence"/>
</dbReference>
<feature type="transmembrane region" description="Helical" evidence="1">
    <location>
        <begin position="153"/>
        <end position="181"/>
    </location>
</feature>
<evidence type="ECO:0000313" key="3">
    <source>
        <dbReference type="EMBL" id="MFC3976689.1"/>
    </source>
</evidence>
<protein>
    <submittedName>
        <fullName evidence="3">Helix-turn-helix domain-containing protein</fullName>
    </submittedName>
</protein>
<sequence length="269" mass="30503">MKQPILGQKIQEWRKAKGLTQEELVERCNLNVRTIQRIEAGEVTPRPYTVKAIMEVLEVNFSDEVVETNQLPGPKGAMANSMSSWLRTSFFCGILYLILSMVEGLFDLQLLTDSNSFRDVSPLFYISLKFGIIVLFLFFNLSFFKLAELSRNYFLQVMTVILILATCIFLVEDIIVFIFHFESKFSLILRAVISGIIYVLFAASFLNQSKDKKVIYTVAVAVGIVTGICFMTVVFAIPGLILLTVFEVVLVVLLYQEYEKMSGPKHVFG</sequence>
<feature type="transmembrane region" description="Helical" evidence="1">
    <location>
        <begin position="239"/>
        <end position="255"/>
    </location>
</feature>
<dbReference type="RefSeq" id="WP_241296305.1">
    <property type="nucleotide sequence ID" value="NZ_JAKZGR010000013.1"/>
</dbReference>
<feature type="transmembrane region" description="Helical" evidence="1">
    <location>
        <begin position="122"/>
        <end position="141"/>
    </location>
</feature>
<keyword evidence="1" id="KW-0812">Transmembrane</keyword>
<dbReference type="InterPro" id="IPR001387">
    <property type="entry name" value="Cro/C1-type_HTH"/>
</dbReference>
<dbReference type="CDD" id="cd00093">
    <property type="entry name" value="HTH_XRE"/>
    <property type="match status" value="1"/>
</dbReference>
<dbReference type="Pfam" id="PF01381">
    <property type="entry name" value="HTH_3"/>
    <property type="match status" value="1"/>
</dbReference>
<comment type="caution">
    <text evidence="3">The sequence shown here is derived from an EMBL/GenBank/DDBJ whole genome shotgun (WGS) entry which is preliminary data.</text>
</comment>
<proteinExistence type="predicted"/>
<reference evidence="4" key="1">
    <citation type="journal article" date="2019" name="Int. J. Syst. Evol. Microbiol.">
        <title>The Global Catalogue of Microorganisms (GCM) 10K type strain sequencing project: providing services to taxonomists for standard genome sequencing and annotation.</title>
        <authorList>
            <consortium name="The Broad Institute Genomics Platform"/>
            <consortium name="The Broad Institute Genome Sequencing Center for Infectious Disease"/>
            <person name="Wu L."/>
            <person name="Ma J."/>
        </authorList>
    </citation>
    <scope>NUCLEOTIDE SEQUENCE [LARGE SCALE GENOMIC DNA]</scope>
    <source>
        <strain evidence="4">CECT 8551</strain>
    </source>
</reference>
<feature type="transmembrane region" description="Helical" evidence="1">
    <location>
        <begin position="214"/>
        <end position="233"/>
    </location>
</feature>
<feature type="transmembrane region" description="Helical" evidence="1">
    <location>
        <begin position="187"/>
        <end position="207"/>
    </location>
</feature>
<gene>
    <name evidence="3" type="ORF">ACFOUP_09905</name>
</gene>
<dbReference type="Gene3D" id="1.10.260.40">
    <property type="entry name" value="lambda repressor-like DNA-binding domains"/>
    <property type="match status" value="1"/>
</dbReference>
<evidence type="ECO:0000259" key="2">
    <source>
        <dbReference type="PROSITE" id="PS50943"/>
    </source>
</evidence>
<name>A0ABV8EKY6_9BACT</name>
<dbReference type="PROSITE" id="PS50943">
    <property type="entry name" value="HTH_CROC1"/>
    <property type="match status" value="1"/>
</dbReference>
<accession>A0ABV8EKY6</accession>
<keyword evidence="1" id="KW-0472">Membrane</keyword>
<organism evidence="3 4">
    <name type="scientific">Belliella kenyensis</name>
    <dbReference type="NCBI Taxonomy" id="1472724"/>
    <lineage>
        <taxon>Bacteria</taxon>
        <taxon>Pseudomonadati</taxon>
        <taxon>Bacteroidota</taxon>
        <taxon>Cytophagia</taxon>
        <taxon>Cytophagales</taxon>
        <taxon>Cyclobacteriaceae</taxon>
        <taxon>Belliella</taxon>
    </lineage>
</organism>
<keyword evidence="4" id="KW-1185">Reference proteome</keyword>
<dbReference type="SUPFAM" id="SSF47413">
    <property type="entry name" value="lambda repressor-like DNA-binding domains"/>
    <property type="match status" value="1"/>
</dbReference>